<dbReference type="Gene3D" id="2.30.180.10">
    <property type="entry name" value="FAS1 domain"/>
    <property type="match status" value="2"/>
</dbReference>
<dbReference type="InterPro" id="IPR000782">
    <property type="entry name" value="FAS1_domain"/>
</dbReference>
<name>A0AAN6LSI2_9PLEO</name>
<evidence type="ECO:0000313" key="3">
    <source>
        <dbReference type="EMBL" id="KAK3201445.1"/>
    </source>
</evidence>
<feature type="domain" description="FAS1" evidence="2">
    <location>
        <begin position="199"/>
        <end position="321"/>
    </location>
</feature>
<accession>A0AAN6LSI2</accession>
<dbReference type="SUPFAM" id="SSF82153">
    <property type="entry name" value="FAS1 domain"/>
    <property type="match status" value="2"/>
</dbReference>
<dbReference type="Proteomes" id="UP001280581">
    <property type="component" value="Unassembled WGS sequence"/>
</dbReference>
<feature type="chain" id="PRO_5042905631" description="FAS1 domain-containing protein" evidence="1">
    <location>
        <begin position="21"/>
        <end position="321"/>
    </location>
</feature>
<dbReference type="InterPro" id="IPR036378">
    <property type="entry name" value="FAS1_dom_sf"/>
</dbReference>
<gene>
    <name evidence="3" type="ORF">GRF29_185g935396</name>
</gene>
<feature type="signal peptide" evidence="1">
    <location>
        <begin position="1"/>
        <end position="20"/>
    </location>
</feature>
<evidence type="ECO:0000313" key="4">
    <source>
        <dbReference type="Proteomes" id="UP001280581"/>
    </source>
</evidence>
<reference evidence="3 4" key="1">
    <citation type="submission" date="2021-02" db="EMBL/GenBank/DDBJ databases">
        <title>Genome assembly of Pseudopithomyces chartarum.</title>
        <authorList>
            <person name="Jauregui R."/>
            <person name="Singh J."/>
            <person name="Voisey C."/>
        </authorList>
    </citation>
    <scope>NUCLEOTIDE SEQUENCE [LARGE SCALE GENOMIC DNA]</scope>
    <source>
        <strain evidence="3 4">AGR01</strain>
    </source>
</reference>
<protein>
    <recommendedName>
        <fullName evidence="2">FAS1 domain-containing protein</fullName>
    </recommendedName>
</protein>
<proteinExistence type="predicted"/>
<dbReference type="PROSITE" id="PS50213">
    <property type="entry name" value="FAS1"/>
    <property type="match status" value="1"/>
</dbReference>
<dbReference type="AlphaFoldDB" id="A0AAN6LSI2"/>
<comment type="caution">
    <text evidence="3">The sequence shown here is derived from an EMBL/GenBank/DDBJ whole genome shotgun (WGS) entry which is preliminary data.</text>
</comment>
<dbReference type="EMBL" id="WVTA01000016">
    <property type="protein sequence ID" value="KAK3201445.1"/>
    <property type="molecule type" value="Genomic_DNA"/>
</dbReference>
<evidence type="ECO:0000256" key="1">
    <source>
        <dbReference type="SAM" id="SignalP"/>
    </source>
</evidence>
<dbReference type="Pfam" id="PF02469">
    <property type="entry name" value="Fasciclin"/>
    <property type="match status" value="1"/>
</dbReference>
<keyword evidence="4" id="KW-1185">Reference proteome</keyword>
<sequence length="321" mass="34792">MLFYLTIAQILWLSARTSYATDLFSVLRANNATIFADAIETHRDLYELLLSSTVRTVFAPVDNILNSTTPQSHWIFRRNEEDVIRNAVFHGVIQIFGESTNSTKSDLGTLSKRNSDSIPFLYTASSDKVPANLEDGTNQKIVLVDGGVANHKGDPEHNQNTTRVRQLVTGLGNKVSVLKSGIEYSGGEISLVDGLLTIPKKLSQTLATLCDTTAFGALLKSSNITASFDTQRGGTFFIPSNTAIVALGNWTLSPTAIKNHAVQNFSAYLPLLKDCQTLNAEGGAVLTVTKSHDGEYYVNGAKIISNNIILENGVAFFTSSP</sequence>
<keyword evidence="1" id="KW-0732">Signal</keyword>
<organism evidence="3 4">
    <name type="scientific">Pseudopithomyces chartarum</name>
    <dbReference type="NCBI Taxonomy" id="1892770"/>
    <lineage>
        <taxon>Eukaryota</taxon>
        <taxon>Fungi</taxon>
        <taxon>Dikarya</taxon>
        <taxon>Ascomycota</taxon>
        <taxon>Pezizomycotina</taxon>
        <taxon>Dothideomycetes</taxon>
        <taxon>Pleosporomycetidae</taxon>
        <taxon>Pleosporales</taxon>
        <taxon>Massarineae</taxon>
        <taxon>Didymosphaeriaceae</taxon>
        <taxon>Pseudopithomyces</taxon>
    </lineage>
</organism>
<evidence type="ECO:0000259" key="2">
    <source>
        <dbReference type="PROSITE" id="PS50213"/>
    </source>
</evidence>